<evidence type="ECO:0000313" key="2">
    <source>
        <dbReference type="Proteomes" id="UP000789707"/>
    </source>
</evidence>
<dbReference type="Pfam" id="PF05973">
    <property type="entry name" value="Gp49"/>
    <property type="match status" value="1"/>
</dbReference>
<dbReference type="EMBL" id="CAKKNS010000002">
    <property type="protein sequence ID" value="CAH0416458.1"/>
    <property type="molecule type" value="Genomic_DNA"/>
</dbReference>
<sequence length="120" mass="14770">MKSKKKLGMFIDQNGHNYFAEYYCQLSQREREKFMALMMQIQEVNLLIAQRQLWIRRVKRDFYELRCYIDKGIIHCAYFFVTDDEYVLTHAYLKTDKEQVHQEQLVAEKLQQEWRFMNAN</sequence>
<evidence type="ECO:0000313" key="1">
    <source>
        <dbReference type="EMBL" id="CAH0416458.1"/>
    </source>
</evidence>
<reference evidence="1 2" key="1">
    <citation type="submission" date="2021-11" db="EMBL/GenBank/DDBJ databases">
        <authorList>
            <person name="Depoorter E."/>
        </authorList>
    </citation>
    <scope>NUCLEOTIDE SEQUENCE [LARGE SCALE GENOMIC DNA]</scope>
    <source>
        <strain evidence="1 2">LMG 24289</strain>
    </source>
</reference>
<gene>
    <name evidence="1" type="ORF">WFA24289_00762</name>
</gene>
<proteinExistence type="predicted"/>
<name>A0ABM8Z6S7_9LACO</name>
<dbReference type="RefSeq" id="WP_230096518.1">
    <property type="nucleotide sequence ID" value="NZ_CAKKNS010000002.1"/>
</dbReference>
<evidence type="ECO:0008006" key="3">
    <source>
        <dbReference type="Google" id="ProtNLM"/>
    </source>
</evidence>
<dbReference type="Proteomes" id="UP000789707">
    <property type="component" value="Unassembled WGS sequence"/>
</dbReference>
<protein>
    <recommendedName>
        <fullName evidence="3">Type II toxin-antitoxin system RelE/ParE family toxin</fullName>
    </recommendedName>
</protein>
<comment type="caution">
    <text evidence="1">The sequence shown here is derived from an EMBL/GenBank/DDBJ whole genome shotgun (WGS) entry which is preliminary data.</text>
</comment>
<accession>A0ABM8Z6S7</accession>
<organism evidence="1 2">
    <name type="scientific">Periweissella fabaria</name>
    <dbReference type="NCBI Taxonomy" id="546157"/>
    <lineage>
        <taxon>Bacteria</taxon>
        <taxon>Bacillati</taxon>
        <taxon>Bacillota</taxon>
        <taxon>Bacilli</taxon>
        <taxon>Lactobacillales</taxon>
        <taxon>Lactobacillaceae</taxon>
        <taxon>Periweissella</taxon>
    </lineage>
</organism>
<keyword evidence="2" id="KW-1185">Reference proteome</keyword>
<dbReference type="InterPro" id="IPR009241">
    <property type="entry name" value="HigB-like"/>
</dbReference>